<dbReference type="InterPro" id="IPR016180">
    <property type="entry name" value="Ribosomal_uL16_dom"/>
</dbReference>
<feature type="region of interest" description="Disordered" evidence="11">
    <location>
        <begin position="1"/>
        <end position="21"/>
    </location>
</feature>
<keyword evidence="6 8" id="KW-0687">Ribonucleoprotein</keyword>
<evidence type="ECO:0000256" key="10">
    <source>
        <dbReference type="RuleBase" id="RU004414"/>
    </source>
</evidence>
<dbReference type="PANTHER" id="PTHR12220">
    <property type="entry name" value="50S/60S RIBOSOMAL PROTEIN L16"/>
    <property type="match status" value="1"/>
</dbReference>
<evidence type="ECO:0000256" key="8">
    <source>
        <dbReference type="HAMAP-Rule" id="MF_01342"/>
    </source>
</evidence>
<dbReference type="GO" id="GO:0019843">
    <property type="term" value="F:rRNA binding"/>
    <property type="evidence" value="ECO:0007669"/>
    <property type="project" value="UniProtKB-UniRule"/>
</dbReference>
<evidence type="ECO:0000256" key="1">
    <source>
        <dbReference type="ARBA" id="ARBA00008931"/>
    </source>
</evidence>
<sequence>MLQPKRTKFRKMQKGRNRGLASGTDVSFGTFGLKAVGRGRLTARQIEAARRTMTRAVKRQGKIWIRIFPDKPITKKPLEVRMGKGKGNVEYWVALIQPGKVLYEIDGVSEDLARVACTLAAAKLPVKTTFVIKTVMQ</sequence>
<evidence type="ECO:0000256" key="3">
    <source>
        <dbReference type="ARBA" id="ARBA00022730"/>
    </source>
</evidence>
<dbReference type="CDD" id="cd01433">
    <property type="entry name" value="Ribosomal_L16_L10e"/>
    <property type="match status" value="1"/>
</dbReference>
<dbReference type="HAMAP" id="MF_01342">
    <property type="entry name" value="Ribosomal_uL16"/>
    <property type="match status" value="1"/>
</dbReference>
<dbReference type="Gene3D" id="3.90.1170.10">
    <property type="entry name" value="Ribosomal protein L10e/L16"/>
    <property type="match status" value="1"/>
</dbReference>
<dbReference type="GO" id="GO:0000049">
    <property type="term" value="F:tRNA binding"/>
    <property type="evidence" value="ECO:0007669"/>
    <property type="project" value="UniProtKB-KW"/>
</dbReference>
<dbReference type="GO" id="GO:0003735">
    <property type="term" value="F:structural constituent of ribosome"/>
    <property type="evidence" value="ECO:0007669"/>
    <property type="project" value="InterPro"/>
</dbReference>
<keyword evidence="2 8" id="KW-0820">tRNA-binding</keyword>
<dbReference type="Pfam" id="PF00252">
    <property type="entry name" value="Ribosomal_L16"/>
    <property type="match status" value="1"/>
</dbReference>
<dbReference type="AlphaFoldDB" id="J3YRL7"/>
<accession>J3YRL7</accession>
<dbReference type="InterPro" id="IPR036920">
    <property type="entry name" value="Ribosomal_uL16_sf"/>
</dbReference>
<evidence type="ECO:0000313" key="12">
    <source>
        <dbReference type="EMBL" id="AFP84723.1"/>
    </source>
</evidence>
<dbReference type="PRINTS" id="PR00060">
    <property type="entry name" value="RIBOSOMALL16"/>
</dbReference>
<keyword evidence="13" id="KW-1185">Reference proteome</keyword>
<evidence type="ECO:0000256" key="5">
    <source>
        <dbReference type="ARBA" id="ARBA00022980"/>
    </source>
</evidence>
<evidence type="ECO:0000256" key="11">
    <source>
        <dbReference type="SAM" id="MobiDB-lite"/>
    </source>
</evidence>
<protein>
    <recommendedName>
        <fullName evidence="7 8">Large ribosomal subunit protein uL16</fullName>
    </recommendedName>
</protein>
<dbReference type="EMBL" id="CP003546">
    <property type="protein sequence ID" value="AFP84723.1"/>
    <property type="molecule type" value="Genomic_DNA"/>
</dbReference>
<feature type="compositionally biased region" description="Basic residues" evidence="11">
    <location>
        <begin position="1"/>
        <end position="17"/>
    </location>
</feature>
<dbReference type="PANTHER" id="PTHR12220:SF13">
    <property type="entry name" value="LARGE RIBOSOMAL SUBUNIT PROTEIN UL16M"/>
    <property type="match status" value="1"/>
</dbReference>
<dbReference type="KEGG" id="sect:A359_03280"/>
<name>J3YRL7_9ENTR</name>
<evidence type="ECO:0000313" key="13">
    <source>
        <dbReference type="Proteomes" id="UP000003936"/>
    </source>
</evidence>
<keyword evidence="4 8" id="KW-0694">RNA-binding</keyword>
<dbReference type="GO" id="GO:0022625">
    <property type="term" value="C:cytosolic large ribosomal subunit"/>
    <property type="evidence" value="ECO:0007669"/>
    <property type="project" value="TreeGrafter"/>
</dbReference>
<dbReference type="STRING" id="1199245.A359_03280"/>
<proteinExistence type="inferred from homology"/>
<dbReference type="OrthoDB" id="9802589at2"/>
<dbReference type="HOGENOM" id="CLU_078858_2_1_6"/>
<dbReference type="SUPFAM" id="SSF54686">
    <property type="entry name" value="Ribosomal protein L16p/L10e"/>
    <property type="match status" value="1"/>
</dbReference>
<dbReference type="InterPro" id="IPR020798">
    <property type="entry name" value="Ribosomal_uL16_CS"/>
</dbReference>
<dbReference type="PATRIC" id="fig|1199245.3.peg.394"/>
<dbReference type="InterPro" id="IPR000114">
    <property type="entry name" value="Ribosomal_uL16_bact-type"/>
</dbReference>
<dbReference type="RefSeq" id="WP_014888021.1">
    <property type="nucleotide sequence ID" value="NC_018419.1"/>
</dbReference>
<evidence type="ECO:0000256" key="2">
    <source>
        <dbReference type="ARBA" id="ARBA00022555"/>
    </source>
</evidence>
<comment type="similarity">
    <text evidence="1 8 9">Belongs to the universal ribosomal protein uL16 family.</text>
</comment>
<gene>
    <name evidence="8" type="primary">rplP</name>
    <name evidence="12" type="ORF">A359_03280</name>
</gene>
<evidence type="ECO:0000256" key="9">
    <source>
        <dbReference type="RuleBase" id="RU004413"/>
    </source>
</evidence>
<dbReference type="NCBIfam" id="TIGR01164">
    <property type="entry name" value="rplP_bact"/>
    <property type="match status" value="1"/>
</dbReference>
<keyword evidence="3 8" id="KW-0699">rRNA-binding</keyword>
<dbReference type="InterPro" id="IPR047873">
    <property type="entry name" value="Ribosomal_uL16"/>
</dbReference>
<dbReference type="Proteomes" id="UP000003936">
    <property type="component" value="Chromosome"/>
</dbReference>
<organism evidence="12 13">
    <name type="scientific">secondary endosymbiont of Ctenarytaina eucalypti</name>
    <dbReference type="NCBI Taxonomy" id="1199245"/>
    <lineage>
        <taxon>Bacteria</taxon>
        <taxon>Pseudomonadati</taxon>
        <taxon>Pseudomonadota</taxon>
        <taxon>Gammaproteobacteria</taxon>
        <taxon>Enterobacterales</taxon>
        <taxon>Enterobacteriaceae</taxon>
        <taxon>aphid secondary symbionts</taxon>
    </lineage>
</organism>
<comment type="function">
    <text evidence="8 10">Binds 23S rRNA and is also seen to make contacts with the A and possibly P site tRNAs.</text>
</comment>
<evidence type="ECO:0000256" key="6">
    <source>
        <dbReference type="ARBA" id="ARBA00023274"/>
    </source>
</evidence>
<dbReference type="PROSITE" id="PS00701">
    <property type="entry name" value="RIBOSOMAL_L16_2"/>
    <property type="match status" value="1"/>
</dbReference>
<dbReference type="PROSITE" id="PS00586">
    <property type="entry name" value="RIBOSOMAL_L16_1"/>
    <property type="match status" value="1"/>
</dbReference>
<evidence type="ECO:0000256" key="4">
    <source>
        <dbReference type="ARBA" id="ARBA00022884"/>
    </source>
</evidence>
<keyword evidence="5 8" id="KW-0689">Ribosomal protein</keyword>
<dbReference type="FunFam" id="3.90.1170.10:FF:000001">
    <property type="entry name" value="50S ribosomal protein L16"/>
    <property type="match status" value="1"/>
</dbReference>
<dbReference type="GO" id="GO:0006412">
    <property type="term" value="P:translation"/>
    <property type="evidence" value="ECO:0007669"/>
    <property type="project" value="UniProtKB-UniRule"/>
</dbReference>
<reference evidence="12 13" key="1">
    <citation type="journal article" date="2012" name="Mol. Biol. Evol.">
        <title>Genome reduction and co-evolution between the primary and secondary bacterial symbionts of psyllids.</title>
        <authorList>
            <person name="Sloan D.B."/>
            <person name="Moran N.A."/>
        </authorList>
    </citation>
    <scope>NUCLEOTIDE SEQUENCE [LARGE SCALE GENOMIC DNA]</scope>
    <source>
        <strain evidence="12">Ceuc_S</strain>
    </source>
</reference>
<evidence type="ECO:0000256" key="7">
    <source>
        <dbReference type="ARBA" id="ARBA00035198"/>
    </source>
</evidence>
<comment type="subunit">
    <text evidence="8 10">Part of the 50S ribosomal subunit.</text>
</comment>